<dbReference type="OrthoDB" id="4473276at2759"/>
<accession>A0A8T9C3Q0</accession>
<dbReference type="Gene3D" id="1.25.40.10">
    <property type="entry name" value="Tetratricopeptide repeat domain"/>
    <property type="match status" value="1"/>
</dbReference>
<dbReference type="InterPro" id="IPR011990">
    <property type="entry name" value="TPR-like_helical_dom_sf"/>
</dbReference>
<evidence type="ECO:0000313" key="2">
    <source>
        <dbReference type="Proteomes" id="UP000469558"/>
    </source>
</evidence>
<name>A0A8T9C3Q0_9HELO</name>
<protein>
    <submittedName>
        <fullName evidence="1">Uncharacterized protein</fullName>
    </submittedName>
</protein>
<comment type="caution">
    <text evidence="1">The sequence shown here is derived from an EMBL/GenBank/DDBJ whole genome shotgun (WGS) entry which is preliminary data.</text>
</comment>
<dbReference type="EMBL" id="QGMK01000784">
    <property type="protein sequence ID" value="TVY78359.1"/>
    <property type="molecule type" value="Genomic_DNA"/>
</dbReference>
<organism evidence="1 2">
    <name type="scientific">Lachnellula suecica</name>
    <dbReference type="NCBI Taxonomy" id="602035"/>
    <lineage>
        <taxon>Eukaryota</taxon>
        <taxon>Fungi</taxon>
        <taxon>Dikarya</taxon>
        <taxon>Ascomycota</taxon>
        <taxon>Pezizomycotina</taxon>
        <taxon>Leotiomycetes</taxon>
        <taxon>Helotiales</taxon>
        <taxon>Lachnaceae</taxon>
        <taxon>Lachnellula</taxon>
    </lineage>
</organism>
<keyword evidence="2" id="KW-1185">Reference proteome</keyword>
<dbReference type="AlphaFoldDB" id="A0A8T9C3Q0"/>
<dbReference type="Proteomes" id="UP000469558">
    <property type="component" value="Unassembled WGS sequence"/>
</dbReference>
<proteinExistence type="predicted"/>
<dbReference type="SUPFAM" id="SSF48452">
    <property type="entry name" value="TPR-like"/>
    <property type="match status" value="1"/>
</dbReference>
<gene>
    <name evidence="1" type="ORF">LSUE1_G007174</name>
</gene>
<reference evidence="1 2" key="1">
    <citation type="submission" date="2018-05" db="EMBL/GenBank/DDBJ databases">
        <title>Genome sequencing and assembly of the regulated plant pathogen Lachnellula willkommii and related sister species for the development of diagnostic species identification markers.</title>
        <authorList>
            <person name="Giroux E."/>
            <person name="Bilodeau G."/>
        </authorList>
    </citation>
    <scope>NUCLEOTIDE SEQUENCE [LARGE SCALE GENOMIC DNA]</scope>
    <source>
        <strain evidence="1 2">CBS 268.59</strain>
    </source>
</reference>
<evidence type="ECO:0000313" key="1">
    <source>
        <dbReference type="EMBL" id="TVY78359.1"/>
    </source>
</evidence>
<sequence length="237" mass="26952">MAADARKKPKFPWDYEVPNTAFWNDLSYAVGVGFLRCYSDAEISRMTFDERLSTEDKLKYLLETLQTTFSEKEQEAAPTPLREADHSTWSRFQMGMSSLQHSAGNTSAEEKLARERYENGPDGTKDLSALHHLATIMEATGRYAEGEAMAHEVLPWLEGHEKLGKDSPQAISCMRILAACTWKQKKYDEGEEWVDRCRSTVDSLDTGKFAKYKVAEVKQVDDMIAELEDWKKEHGGP</sequence>